<accession>A0A5F9D7Q4</accession>
<dbReference type="InterPro" id="IPR050870">
    <property type="entry name" value="FAST_kinase"/>
</dbReference>
<dbReference type="Pfam" id="PF06743">
    <property type="entry name" value="FAST_1"/>
    <property type="match status" value="1"/>
</dbReference>
<dbReference type="GO" id="GO:0035770">
    <property type="term" value="C:ribonucleoprotein granule"/>
    <property type="evidence" value="ECO:0007669"/>
    <property type="project" value="TreeGrafter"/>
</dbReference>
<evidence type="ECO:0000256" key="3">
    <source>
        <dbReference type="SAM" id="MobiDB-lite"/>
    </source>
</evidence>
<sequence length="706" mass="77967">MPAPLPGPGACFSGESRACLCVDPFLVAPSSSGQSRTESDGMAFVTLRRNLCHLPDLRIHGALAALKSRPANPVLHASRERLCPRPCSLQAESFRVGLRRACGRKFHAENGAGPRPAGEPLSSPVGPWDRLEQSLPREQEQVHSERLDGFRSAGEVLAFVSSLDTLPDGVAARALQRLCELEKRHGDRGPPADLLEDSVFRAVCLQLEQELPRLSGTSLVAAFRALTLLQVDPQSSLMGALAAECQNRLTRGGLDAPSLCALGESLITLQGPGCAAVDSVLCQLQGENVETLTPENIMALYRILQACPEKVSQHQALLNRLNSVSLSVVSYLSPKSISQMLSALVVLDQTQALPLVIKLGKHVVRHIPRFTSEELGKVLDAFIYFGQHDRFFTKALEQHVAALCLSLDAEVVSRVVEYCGRKLILSQPILDAAAETFVCQPEKFSPSQISKLIEPFGKLNYLPPNAPALFGKLEARLATHFSYFPPKALLKLLHSCSLIEYHPVNFMPKIFSPFFLQQLQGEGSYLDRVSLAQLTQLFLTSVLECPFYKGPKLLPKYQVKSFLTPCCSLETPVDFQLYKSVMIGLIDLFGARLYFASKVLTPYCYTIACSTPDVEIKLDEEGFVLPVSVDEDVYKRVALCIDGPQRFCSNGKHLLGKEAIKQRHLQLLGYQVVQVPYHEIEVLKSRLELVEYLQRKLFPQNTAARW</sequence>
<reference evidence="5" key="3">
    <citation type="submission" date="2025-09" db="UniProtKB">
        <authorList>
            <consortium name="Ensembl"/>
        </authorList>
    </citation>
    <scope>IDENTIFICATION</scope>
    <source>
        <strain evidence="5">Thorbecke</strain>
    </source>
</reference>
<reference evidence="5 6" key="1">
    <citation type="journal article" date="2011" name="Nature">
        <title>A high-resolution map of human evolutionary constraint using 29 mammals.</title>
        <authorList>
            <person name="Lindblad-Toh K."/>
            <person name="Garber M."/>
            <person name="Zuk O."/>
            <person name="Lin M.F."/>
            <person name="Parker B.J."/>
            <person name="Washietl S."/>
            <person name="Kheradpour P."/>
            <person name="Ernst J."/>
            <person name="Jordan G."/>
            <person name="Mauceli E."/>
            <person name="Ward L.D."/>
            <person name="Lowe C.B."/>
            <person name="Holloway A.K."/>
            <person name="Clamp M."/>
            <person name="Gnerre S."/>
            <person name="Alfoldi J."/>
            <person name="Beal K."/>
            <person name="Chang J."/>
            <person name="Clawson H."/>
            <person name="Cuff J."/>
            <person name="Di Palma F."/>
            <person name="Fitzgerald S."/>
            <person name="Flicek P."/>
            <person name="Guttman M."/>
            <person name="Hubisz M.J."/>
            <person name="Jaffe D.B."/>
            <person name="Jungreis I."/>
            <person name="Kent W.J."/>
            <person name="Kostka D."/>
            <person name="Lara M."/>
            <person name="Martins A.L."/>
            <person name="Massingham T."/>
            <person name="Moltke I."/>
            <person name="Raney B.J."/>
            <person name="Rasmussen M.D."/>
            <person name="Robinson J."/>
            <person name="Stark A."/>
            <person name="Vilella A.J."/>
            <person name="Wen J."/>
            <person name="Xie X."/>
            <person name="Zody M.C."/>
            <person name="Baldwin J."/>
            <person name="Bloom T."/>
            <person name="Chin C.W."/>
            <person name="Heiman D."/>
            <person name="Nicol R."/>
            <person name="Nusbaum C."/>
            <person name="Young S."/>
            <person name="Wilkinson J."/>
            <person name="Worley K.C."/>
            <person name="Kovar C.L."/>
            <person name="Muzny D.M."/>
            <person name="Gibbs R.A."/>
            <person name="Cree A."/>
            <person name="Dihn H.H."/>
            <person name="Fowler G."/>
            <person name="Jhangiani S."/>
            <person name="Joshi V."/>
            <person name="Lee S."/>
            <person name="Lewis L.R."/>
            <person name="Nazareth L.V."/>
            <person name="Okwuonu G."/>
            <person name="Santibanez J."/>
            <person name="Warren W.C."/>
            <person name="Mardis E.R."/>
            <person name="Weinstock G.M."/>
            <person name="Wilson R.K."/>
            <person name="Delehaunty K."/>
            <person name="Dooling D."/>
            <person name="Fronik C."/>
            <person name="Fulton L."/>
            <person name="Fulton B."/>
            <person name="Graves T."/>
            <person name="Minx P."/>
            <person name="Sodergren E."/>
            <person name="Birney E."/>
            <person name="Margulies E.H."/>
            <person name="Herrero J."/>
            <person name="Green E.D."/>
            <person name="Haussler D."/>
            <person name="Siepel A."/>
            <person name="Goldman N."/>
            <person name="Pollard K.S."/>
            <person name="Pedersen J.S."/>
            <person name="Lander E.S."/>
            <person name="Kellis M."/>
        </authorList>
    </citation>
    <scope>NUCLEOTIDE SEQUENCE [LARGE SCALE GENOMIC DNA]</scope>
    <source>
        <strain evidence="6">Thorbecke</strain>
    </source>
</reference>
<protein>
    <submittedName>
        <fullName evidence="5">FAST kinase domains 3</fullName>
    </submittedName>
</protein>
<dbReference type="GeneTree" id="ENSGT01030000234607"/>
<reference evidence="5" key="2">
    <citation type="submission" date="2025-08" db="UniProtKB">
        <authorList>
            <consortium name="Ensembl"/>
        </authorList>
    </citation>
    <scope>IDENTIFICATION</scope>
    <source>
        <strain evidence="5">Thorbecke</strain>
    </source>
</reference>
<dbReference type="InterPro" id="IPR010622">
    <property type="entry name" value="FAST_Leu-rich"/>
</dbReference>
<keyword evidence="2" id="KW-0496">Mitochondrion</keyword>
<dbReference type="Ensembl" id="ENSOCUT00000051297.1">
    <property type="protein sequence ID" value="ENSOCUP00000041735.1"/>
    <property type="gene ID" value="ENSOCUG00000003611.4"/>
</dbReference>
<dbReference type="GO" id="GO:0044528">
    <property type="term" value="P:regulation of mitochondrial mRNA stability"/>
    <property type="evidence" value="ECO:0007669"/>
    <property type="project" value="Ensembl"/>
</dbReference>
<dbReference type="Pfam" id="PF08373">
    <property type="entry name" value="RAP"/>
    <property type="match status" value="1"/>
</dbReference>
<dbReference type="Proteomes" id="UP000001811">
    <property type="component" value="Unplaced"/>
</dbReference>
<dbReference type="InterPro" id="IPR013584">
    <property type="entry name" value="RAP"/>
</dbReference>
<dbReference type="Pfam" id="PF08368">
    <property type="entry name" value="FAST_2"/>
    <property type="match status" value="1"/>
</dbReference>
<organism evidence="5 6">
    <name type="scientific">Oryctolagus cuniculus</name>
    <name type="common">Rabbit</name>
    <dbReference type="NCBI Taxonomy" id="9986"/>
    <lineage>
        <taxon>Eukaryota</taxon>
        <taxon>Metazoa</taxon>
        <taxon>Chordata</taxon>
        <taxon>Craniata</taxon>
        <taxon>Vertebrata</taxon>
        <taxon>Euteleostomi</taxon>
        <taxon>Mammalia</taxon>
        <taxon>Eutheria</taxon>
        <taxon>Euarchontoglires</taxon>
        <taxon>Glires</taxon>
        <taxon>Lagomorpha</taxon>
        <taxon>Leporidae</taxon>
        <taxon>Oryctolagus</taxon>
    </lineage>
</organism>
<dbReference type="FunCoup" id="A0A5F9D7Q4">
    <property type="interactions" value="1309"/>
</dbReference>
<dbReference type="SMART" id="SM00952">
    <property type="entry name" value="RAP"/>
    <property type="match status" value="1"/>
</dbReference>
<dbReference type="GO" id="GO:0003723">
    <property type="term" value="F:RNA binding"/>
    <property type="evidence" value="ECO:0007669"/>
    <property type="project" value="TreeGrafter"/>
</dbReference>
<evidence type="ECO:0000313" key="5">
    <source>
        <dbReference type="Ensembl" id="ENSOCUP00000041735.1"/>
    </source>
</evidence>
<dbReference type="Bgee" id="ENSOCUG00000003611">
    <property type="expression patterns" value="Expressed in heart and 15 other cell types or tissues"/>
</dbReference>
<evidence type="ECO:0000259" key="4">
    <source>
        <dbReference type="PROSITE" id="PS51286"/>
    </source>
</evidence>
<dbReference type="STRING" id="9986.ENSOCUP00000041735"/>
<feature type="domain" description="RAP" evidence="4">
    <location>
        <begin position="637"/>
        <end position="695"/>
    </location>
</feature>
<dbReference type="GO" id="GO:0000963">
    <property type="term" value="P:mitochondrial RNA processing"/>
    <property type="evidence" value="ECO:0007669"/>
    <property type="project" value="TreeGrafter"/>
</dbReference>
<dbReference type="InParanoid" id="A0A5F9D7Q4"/>
<gene>
    <name evidence="5" type="primary">FASTKD3</name>
</gene>
<dbReference type="GO" id="GO:0070131">
    <property type="term" value="P:positive regulation of mitochondrial translation"/>
    <property type="evidence" value="ECO:0007669"/>
    <property type="project" value="Ensembl"/>
</dbReference>
<feature type="compositionally biased region" description="Basic and acidic residues" evidence="3">
    <location>
        <begin position="129"/>
        <end position="145"/>
    </location>
</feature>
<keyword evidence="6" id="KW-1185">Reference proteome</keyword>
<dbReference type="PROSITE" id="PS51286">
    <property type="entry name" value="RAP"/>
    <property type="match status" value="1"/>
</dbReference>
<dbReference type="GO" id="GO:0005759">
    <property type="term" value="C:mitochondrial matrix"/>
    <property type="evidence" value="ECO:0007669"/>
    <property type="project" value="TreeGrafter"/>
</dbReference>
<proteinExistence type="predicted"/>
<feature type="region of interest" description="Disordered" evidence="3">
    <location>
        <begin position="107"/>
        <end position="145"/>
    </location>
</feature>
<evidence type="ECO:0000256" key="2">
    <source>
        <dbReference type="ARBA" id="ARBA00023128"/>
    </source>
</evidence>
<dbReference type="PANTHER" id="PTHR21228:SF9">
    <property type="entry name" value="FAST KINASE DOMAIN-CONTAINING PROTEIN 3, MITOCHONDRIAL"/>
    <property type="match status" value="1"/>
</dbReference>
<comment type="subcellular location">
    <subcellularLocation>
        <location evidence="1">Mitochondrion</location>
    </subcellularLocation>
</comment>
<dbReference type="GO" id="GO:0033617">
    <property type="term" value="P:mitochondrial respiratory chain complex IV assembly"/>
    <property type="evidence" value="ECO:0007669"/>
    <property type="project" value="Ensembl"/>
</dbReference>
<evidence type="ECO:0000313" key="6">
    <source>
        <dbReference type="Proteomes" id="UP000001811"/>
    </source>
</evidence>
<dbReference type="PANTHER" id="PTHR21228">
    <property type="entry name" value="FAST LEU-RICH DOMAIN-CONTAINING"/>
    <property type="match status" value="1"/>
</dbReference>
<name>A0A5F9D7Q4_RABIT</name>
<dbReference type="AlphaFoldDB" id="A0A5F9D7Q4"/>
<dbReference type="InterPro" id="IPR013579">
    <property type="entry name" value="FAST_2"/>
</dbReference>
<dbReference type="GO" id="GO:0005654">
    <property type="term" value="C:nucleoplasm"/>
    <property type="evidence" value="ECO:0007669"/>
    <property type="project" value="Ensembl"/>
</dbReference>
<evidence type="ECO:0000256" key="1">
    <source>
        <dbReference type="ARBA" id="ARBA00004173"/>
    </source>
</evidence>